<reference evidence="2" key="2">
    <citation type="submission" date="2023-05" db="EMBL/GenBank/DDBJ databases">
        <authorList>
            <person name="Fouks B."/>
        </authorList>
    </citation>
    <scope>NUCLEOTIDE SEQUENCE</scope>
    <source>
        <strain evidence="2">Stay&amp;Tobe</strain>
        <tissue evidence="2">Testes</tissue>
    </source>
</reference>
<name>A0AAD8AA99_DIPPU</name>
<dbReference type="AlphaFoldDB" id="A0AAD8AA99"/>
<feature type="region of interest" description="Disordered" evidence="1">
    <location>
        <begin position="16"/>
        <end position="35"/>
    </location>
</feature>
<comment type="caution">
    <text evidence="2">The sequence shown here is derived from an EMBL/GenBank/DDBJ whole genome shotgun (WGS) entry which is preliminary data.</text>
</comment>
<proteinExistence type="predicted"/>
<keyword evidence="3" id="KW-1185">Reference proteome</keyword>
<evidence type="ECO:0000313" key="3">
    <source>
        <dbReference type="Proteomes" id="UP001233999"/>
    </source>
</evidence>
<evidence type="ECO:0000313" key="2">
    <source>
        <dbReference type="EMBL" id="KAJ9595415.1"/>
    </source>
</evidence>
<dbReference type="Proteomes" id="UP001233999">
    <property type="component" value="Unassembled WGS sequence"/>
</dbReference>
<organism evidence="2 3">
    <name type="scientific">Diploptera punctata</name>
    <name type="common">Pacific beetle cockroach</name>
    <dbReference type="NCBI Taxonomy" id="6984"/>
    <lineage>
        <taxon>Eukaryota</taxon>
        <taxon>Metazoa</taxon>
        <taxon>Ecdysozoa</taxon>
        <taxon>Arthropoda</taxon>
        <taxon>Hexapoda</taxon>
        <taxon>Insecta</taxon>
        <taxon>Pterygota</taxon>
        <taxon>Neoptera</taxon>
        <taxon>Polyneoptera</taxon>
        <taxon>Dictyoptera</taxon>
        <taxon>Blattodea</taxon>
        <taxon>Blaberoidea</taxon>
        <taxon>Blaberidae</taxon>
        <taxon>Diplopterinae</taxon>
        <taxon>Diploptera</taxon>
    </lineage>
</organism>
<reference evidence="2" key="1">
    <citation type="journal article" date="2023" name="IScience">
        <title>Live-bearing cockroach genome reveals convergent evolutionary mechanisms linked to viviparity in insects and beyond.</title>
        <authorList>
            <person name="Fouks B."/>
            <person name="Harrison M.C."/>
            <person name="Mikhailova A.A."/>
            <person name="Marchal E."/>
            <person name="English S."/>
            <person name="Carruthers M."/>
            <person name="Jennings E.C."/>
            <person name="Chiamaka E.L."/>
            <person name="Frigard R.A."/>
            <person name="Pippel M."/>
            <person name="Attardo G.M."/>
            <person name="Benoit J.B."/>
            <person name="Bornberg-Bauer E."/>
            <person name="Tobe S.S."/>
        </authorList>
    </citation>
    <scope>NUCLEOTIDE SEQUENCE</scope>
    <source>
        <strain evidence="2">Stay&amp;Tobe</strain>
    </source>
</reference>
<evidence type="ECO:0000256" key="1">
    <source>
        <dbReference type="SAM" id="MobiDB-lite"/>
    </source>
</evidence>
<accession>A0AAD8AA99</accession>
<gene>
    <name evidence="2" type="ORF">L9F63_013399</name>
</gene>
<sequence>MENSIFDFCERDSVNQSPISPGFTPIPSGDHPGGGRKWYRKAAHRDYLTGILKYYEEKYSLNIQYNILTIK</sequence>
<dbReference type="EMBL" id="JASPKZ010002339">
    <property type="protein sequence ID" value="KAJ9595415.1"/>
    <property type="molecule type" value="Genomic_DNA"/>
</dbReference>
<protein>
    <submittedName>
        <fullName evidence="2">Uncharacterized protein</fullName>
    </submittedName>
</protein>